<sequence length="140" mass="16204">MVSELWGGGGESRLNSLPYRSLERSRQVEDGCKLAAAVSEVKEQFLQLGAPGLCMRRRLLFWSVGCVHENWRTHNVKKMSQKGWCCRTRKKPNRLGESALPVSSVIPGYPQYLKKIIDTDDYLKTRKARNNRWDFVYKLK</sequence>
<name>A0AAD8M195_9APIA</name>
<protein>
    <submittedName>
        <fullName evidence="1">Uncharacterized protein</fullName>
    </submittedName>
</protein>
<dbReference type="Proteomes" id="UP001237642">
    <property type="component" value="Unassembled WGS sequence"/>
</dbReference>
<comment type="caution">
    <text evidence="1">The sequence shown here is derived from an EMBL/GenBank/DDBJ whole genome shotgun (WGS) entry which is preliminary data.</text>
</comment>
<accession>A0AAD8M195</accession>
<reference evidence="1" key="1">
    <citation type="submission" date="2023-02" db="EMBL/GenBank/DDBJ databases">
        <title>Genome of toxic invasive species Heracleum sosnowskyi carries increased number of genes despite the absence of recent whole-genome duplications.</title>
        <authorList>
            <person name="Schelkunov M."/>
            <person name="Shtratnikova V."/>
            <person name="Makarenko M."/>
            <person name="Klepikova A."/>
            <person name="Omelchenko D."/>
            <person name="Novikova G."/>
            <person name="Obukhova E."/>
            <person name="Bogdanov V."/>
            <person name="Penin A."/>
            <person name="Logacheva M."/>
        </authorList>
    </citation>
    <scope>NUCLEOTIDE SEQUENCE</scope>
    <source>
        <strain evidence="1">Hsosn_3</strain>
        <tissue evidence="1">Leaf</tissue>
    </source>
</reference>
<dbReference type="EMBL" id="JAUIZM010000011">
    <property type="protein sequence ID" value="KAK1355847.1"/>
    <property type="molecule type" value="Genomic_DNA"/>
</dbReference>
<organism evidence="1 2">
    <name type="scientific">Heracleum sosnowskyi</name>
    <dbReference type="NCBI Taxonomy" id="360622"/>
    <lineage>
        <taxon>Eukaryota</taxon>
        <taxon>Viridiplantae</taxon>
        <taxon>Streptophyta</taxon>
        <taxon>Embryophyta</taxon>
        <taxon>Tracheophyta</taxon>
        <taxon>Spermatophyta</taxon>
        <taxon>Magnoliopsida</taxon>
        <taxon>eudicotyledons</taxon>
        <taxon>Gunneridae</taxon>
        <taxon>Pentapetalae</taxon>
        <taxon>asterids</taxon>
        <taxon>campanulids</taxon>
        <taxon>Apiales</taxon>
        <taxon>Apiaceae</taxon>
        <taxon>Apioideae</taxon>
        <taxon>apioid superclade</taxon>
        <taxon>Tordylieae</taxon>
        <taxon>Tordyliinae</taxon>
        <taxon>Heracleum</taxon>
    </lineage>
</organism>
<evidence type="ECO:0000313" key="2">
    <source>
        <dbReference type="Proteomes" id="UP001237642"/>
    </source>
</evidence>
<proteinExistence type="predicted"/>
<dbReference type="AlphaFoldDB" id="A0AAD8M195"/>
<gene>
    <name evidence="1" type="ORF">POM88_049103</name>
</gene>
<evidence type="ECO:0000313" key="1">
    <source>
        <dbReference type="EMBL" id="KAK1355847.1"/>
    </source>
</evidence>
<reference evidence="1" key="2">
    <citation type="submission" date="2023-05" db="EMBL/GenBank/DDBJ databases">
        <authorList>
            <person name="Schelkunov M.I."/>
        </authorList>
    </citation>
    <scope>NUCLEOTIDE SEQUENCE</scope>
    <source>
        <strain evidence="1">Hsosn_3</strain>
        <tissue evidence="1">Leaf</tissue>
    </source>
</reference>
<keyword evidence="2" id="KW-1185">Reference proteome</keyword>